<name>A0A3B1DYR6_9ZZZZ</name>
<dbReference type="EMBL" id="UOGL01000135">
    <property type="protein sequence ID" value="VAX37605.1"/>
    <property type="molecule type" value="Genomic_DNA"/>
</dbReference>
<evidence type="ECO:0000313" key="1">
    <source>
        <dbReference type="EMBL" id="VAX37605.1"/>
    </source>
</evidence>
<dbReference type="Gene3D" id="2.60.120.260">
    <property type="entry name" value="Galactose-binding domain-like"/>
    <property type="match status" value="1"/>
</dbReference>
<gene>
    <name evidence="1" type="ORF">MNBD_PLANCTO02-2077</name>
</gene>
<organism evidence="1">
    <name type="scientific">hydrothermal vent metagenome</name>
    <dbReference type="NCBI Taxonomy" id="652676"/>
    <lineage>
        <taxon>unclassified sequences</taxon>
        <taxon>metagenomes</taxon>
        <taxon>ecological metagenomes</taxon>
    </lineage>
</organism>
<accession>A0A3B1DYR6</accession>
<reference evidence="1" key="1">
    <citation type="submission" date="2018-06" db="EMBL/GenBank/DDBJ databases">
        <authorList>
            <person name="Zhirakovskaya E."/>
        </authorList>
    </citation>
    <scope>NUCLEOTIDE SEQUENCE</scope>
</reference>
<protein>
    <submittedName>
        <fullName evidence="1">Uncharacterized protein</fullName>
    </submittedName>
</protein>
<proteinExistence type="predicted"/>
<sequence>MNRLFFITLVFWVLPVVVQAEGRNPFQGAVPVKQFSFETDEDRDFDQLPDDWTRRRGVGFPHYIKAFIDRKEGQHGKQSLRFDVNGGRVIMYSHPVFIDDLHSFVFEGYIRTKQLKNDAALISVSFLNHKRQRLQRFLSKPVSGTHKKWVKVRIGPIIPQKNVRFVVIGCHLVHEKKMDIQGTAWFDNLAIAQLPRMSLDSDFHSHFVKPGTGIQIKCRYSGLQQKSKYQLHLQMIDSSNKIIQKKVYSVTSSSSSNKTLENKKSSVAATGKSLVWKLPPQQYGFYRIRAQLKRERVAILEKETSFAVMDIAKQELRGEFGWSVASGKEEMSATELANVASQAGINWMKYPLWQSALSSDRQVIARTSMLLDRLSQNHITPVGLLNQPASMLRSKFAKDWTGISEIFTMTPSFWTPLIDPVVAKYSSSVQYWQLGDESDHSFVGLKRLPQTLKNVKKQFDRIGRNTRIGVSWDWNSPLPKYREIPYSFLSISGHNGEKTSSPLSATNLKKKLAETKDSGVPRWVVLRPLGKSKFSQEERGTNLVKRMVAAKIGGADAIYAANVFDPEVGMMQLDGAPTLLFLPWRTTALALRGAEYLGSFNLPNQSTNYCFARRGEMVMVIWNREPTTEEIYLGEQVNVTDVWGRQRALPLDSKTGRQTVQVGPTPLVIRGCSEAVARWRIAMQFQKGRLRSQTGQQQEAIIGKNFFTQGISGTARLNIPKEWGVGPSHWEFQLAANQKLKLPMDITLPPNASLGKQPVSIDFNIQADRRYRFRVYRHIEIGLGDVLVKVTEKILPDGSLEVEQIITNNTSPVETLNFRCSLFVPGHQRKKQFVTKLKKGKDKKSYRIPNAQMLKGKELWLRAEEMDGRRVLNYRWRVGENEDNDS</sequence>
<dbReference type="AlphaFoldDB" id="A0A3B1DYR6"/>